<sequence>MMSRESGRELETEIDHIRQSIQDILTTPIGTRVMRREYGSLLPQLIDSPFNEITLLQLYAATATALLQWEDRISLNSVSISQVGRGSFELEIDCNVVDNNQQQSLSIPLNFGSTL</sequence>
<reference evidence="2 3" key="1">
    <citation type="submission" date="2017-11" db="EMBL/GenBank/DDBJ databases">
        <title>Infants hospitalized years apart are colonized by the same room-sourced microbial strains.</title>
        <authorList>
            <person name="Brooks B."/>
            <person name="Olm M.R."/>
            <person name="Firek B.A."/>
            <person name="Baker R."/>
            <person name="Thomas B.C."/>
            <person name="Morowitz M.J."/>
            <person name="Banfield J.F."/>
        </authorList>
    </citation>
    <scope>NUCLEOTIDE SEQUENCE [LARGE SCALE GENOMIC DNA]</scope>
    <source>
        <strain evidence="2">S2_003_000_R3_20</strain>
    </source>
</reference>
<name>A0A2W5U709_ACIJO</name>
<feature type="domain" description="IraD/Gp25-like" evidence="1">
    <location>
        <begin position="15"/>
        <end position="100"/>
    </location>
</feature>
<dbReference type="Proteomes" id="UP000249282">
    <property type="component" value="Unassembled WGS sequence"/>
</dbReference>
<proteinExistence type="predicted"/>
<evidence type="ECO:0000313" key="3">
    <source>
        <dbReference type="Proteomes" id="UP000249282"/>
    </source>
</evidence>
<dbReference type="EMBL" id="QFQJ01000002">
    <property type="protein sequence ID" value="PZQ93740.1"/>
    <property type="molecule type" value="Genomic_DNA"/>
</dbReference>
<gene>
    <name evidence="2" type="ORF">DI542_00790</name>
</gene>
<dbReference type="AlphaFoldDB" id="A0A2W5U709"/>
<protein>
    <submittedName>
        <fullName evidence="2">Baseplate assembly protein</fullName>
    </submittedName>
</protein>
<dbReference type="Pfam" id="PF04965">
    <property type="entry name" value="GPW_gp25"/>
    <property type="match status" value="1"/>
</dbReference>
<dbReference type="SUPFAM" id="SSF160719">
    <property type="entry name" value="gpW/gp25-like"/>
    <property type="match status" value="1"/>
</dbReference>
<dbReference type="InterPro" id="IPR007048">
    <property type="entry name" value="IraD/Gp25-like"/>
</dbReference>
<evidence type="ECO:0000259" key="1">
    <source>
        <dbReference type="Pfam" id="PF04965"/>
    </source>
</evidence>
<comment type="caution">
    <text evidence="2">The sequence shown here is derived from an EMBL/GenBank/DDBJ whole genome shotgun (WGS) entry which is preliminary data.</text>
</comment>
<accession>A0A2W5U709</accession>
<organism evidence="2 3">
    <name type="scientific">Acinetobacter johnsonii</name>
    <dbReference type="NCBI Taxonomy" id="40214"/>
    <lineage>
        <taxon>Bacteria</taxon>
        <taxon>Pseudomonadati</taxon>
        <taxon>Pseudomonadota</taxon>
        <taxon>Gammaproteobacteria</taxon>
        <taxon>Moraxellales</taxon>
        <taxon>Moraxellaceae</taxon>
        <taxon>Acinetobacter</taxon>
    </lineage>
</organism>
<evidence type="ECO:0000313" key="2">
    <source>
        <dbReference type="EMBL" id="PZQ93740.1"/>
    </source>
</evidence>
<dbReference type="Gene3D" id="3.10.450.40">
    <property type="match status" value="1"/>
</dbReference>